<dbReference type="Pfam" id="PF07859">
    <property type="entry name" value="Abhydrolase_3"/>
    <property type="match status" value="1"/>
</dbReference>
<dbReference type="InterPro" id="IPR029058">
    <property type="entry name" value="AB_hydrolase_fold"/>
</dbReference>
<protein>
    <recommendedName>
        <fullName evidence="4">Alpha/beta hydrolase fold-3 domain-containing protein</fullName>
    </recommendedName>
</protein>
<sequence>MCPSDNGGRPGDNRGIQESFICREERPRACYGCALSLLRMAGCVARVLSLRGLRAVCDTSVPRLILPKRVHHRSDVINTAGFVPVQVEWVVPGRLPRRALRQARPIPCEFKRTVLYMHGGAYVLCHPGTLRGVTYKLSETLGALVCVPNYRRPPDHAAPAQIEDGLAVYAHLLAFDVEIVLAGDSAGGGIAAAMLLEMRRRSMKMPQCALLVSPWTDIGDGGLRFATMSNAQKDYLPSATAQWIAETVRGDLEGEDARISPMYTEECLTFLPPLFVMYGTSELLCGQVQHFCRTWAAKGANIESWGVRGGVHVPLLFCFCNKQAREGFRQIEFFLQAIDTEHKAPGVLPA</sequence>
<reference evidence="5" key="1">
    <citation type="submission" date="2021-01" db="EMBL/GenBank/DDBJ databases">
        <authorList>
            <person name="Corre E."/>
            <person name="Pelletier E."/>
            <person name="Niang G."/>
            <person name="Scheremetjew M."/>
            <person name="Finn R."/>
            <person name="Kale V."/>
            <person name="Holt S."/>
            <person name="Cochrane G."/>
            <person name="Meng A."/>
            <person name="Brown T."/>
            <person name="Cohen L."/>
        </authorList>
    </citation>
    <scope>NUCLEOTIDE SEQUENCE</scope>
</reference>
<dbReference type="PANTHER" id="PTHR48081:SF8">
    <property type="entry name" value="ALPHA_BETA HYDROLASE FOLD-3 DOMAIN-CONTAINING PROTEIN-RELATED"/>
    <property type="match status" value="1"/>
</dbReference>
<dbReference type="InterPro" id="IPR013094">
    <property type="entry name" value="AB_hydrolase_3"/>
</dbReference>
<dbReference type="EMBL" id="HBFQ01020959">
    <property type="protein sequence ID" value="CAD8840275.1"/>
    <property type="molecule type" value="Transcribed_RNA"/>
</dbReference>
<dbReference type="Gene3D" id="3.40.50.1820">
    <property type="entry name" value="alpha/beta hydrolase"/>
    <property type="match status" value="1"/>
</dbReference>
<dbReference type="PANTHER" id="PTHR48081">
    <property type="entry name" value="AB HYDROLASE SUPERFAMILY PROTEIN C4A8.06C"/>
    <property type="match status" value="1"/>
</dbReference>
<feature type="active site" evidence="3">
    <location>
        <position position="185"/>
    </location>
</feature>
<evidence type="ECO:0000313" key="5">
    <source>
        <dbReference type="EMBL" id="CAD8840275.1"/>
    </source>
</evidence>
<dbReference type="AlphaFoldDB" id="A0A7S1F3A1"/>
<comment type="similarity">
    <text evidence="1">Belongs to the 'GDXG' lipolytic enzyme family.</text>
</comment>
<evidence type="ECO:0000256" key="1">
    <source>
        <dbReference type="ARBA" id="ARBA00010515"/>
    </source>
</evidence>
<organism evidence="5">
    <name type="scientific">Noctiluca scintillans</name>
    <name type="common">Sea sparkle</name>
    <name type="synonym">Red tide dinoflagellate</name>
    <dbReference type="NCBI Taxonomy" id="2966"/>
    <lineage>
        <taxon>Eukaryota</taxon>
        <taxon>Sar</taxon>
        <taxon>Alveolata</taxon>
        <taxon>Dinophyceae</taxon>
        <taxon>Noctilucales</taxon>
        <taxon>Noctilucaceae</taxon>
        <taxon>Noctiluca</taxon>
    </lineage>
</organism>
<evidence type="ECO:0000259" key="4">
    <source>
        <dbReference type="Pfam" id="PF07859"/>
    </source>
</evidence>
<keyword evidence="2" id="KW-0378">Hydrolase</keyword>
<evidence type="ECO:0000256" key="2">
    <source>
        <dbReference type="ARBA" id="ARBA00022801"/>
    </source>
</evidence>
<gene>
    <name evidence="5" type="ORF">NSCI0253_LOCUS14623</name>
</gene>
<dbReference type="InterPro" id="IPR050300">
    <property type="entry name" value="GDXG_lipolytic_enzyme"/>
</dbReference>
<evidence type="ECO:0000256" key="3">
    <source>
        <dbReference type="PROSITE-ProRule" id="PRU10038"/>
    </source>
</evidence>
<dbReference type="PROSITE" id="PS01174">
    <property type="entry name" value="LIPASE_GDXG_SER"/>
    <property type="match status" value="1"/>
</dbReference>
<dbReference type="SUPFAM" id="SSF53474">
    <property type="entry name" value="alpha/beta-Hydrolases"/>
    <property type="match status" value="1"/>
</dbReference>
<dbReference type="GO" id="GO:0016787">
    <property type="term" value="F:hydrolase activity"/>
    <property type="evidence" value="ECO:0007669"/>
    <property type="project" value="UniProtKB-KW"/>
</dbReference>
<dbReference type="InterPro" id="IPR033140">
    <property type="entry name" value="Lipase_GDXG_put_SER_AS"/>
</dbReference>
<name>A0A7S1F3A1_NOCSC</name>
<feature type="domain" description="Alpha/beta hydrolase fold-3" evidence="4">
    <location>
        <begin position="114"/>
        <end position="313"/>
    </location>
</feature>
<accession>A0A7S1F3A1</accession>
<proteinExistence type="inferred from homology"/>